<dbReference type="AlphaFoldDB" id="A0A7G9RFM0"/>
<dbReference type="PROSITE" id="PS50949">
    <property type="entry name" value="HTH_GNTR"/>
    <property type="match status" value="1"/>
</dbReference>
<evidence type="ECO:0000313" key="5">
    <source>
        <dbReference type="EMBL" id="QNN54395.1"/>
    </source>
</evidence>
<dbReference type="PANTHER" id="PTHR43537">
    <property type="entry name" value="TRANSCRIPTIONAL REGULATOR, GNTR FAMILY"/>
    <property type="match status" value="1"/>
</dbReference>
<dbReference type="InterPro" id="IPR008920">
    <property type="entry name" value="TF_FadR/GntR_C"/>
</dbReference>
<name>A0A7G9RFM0_9ACTN</name>
<evidence type="ECO:0000256" key="2">
    <source>
        <dbReference type="ARBA" id="ARBA00023125"/>
    </source>
</evidence>
<dbReference type="SUPFAM" id="SSF48008">
    <property type="entry name" value="GntR ligand-binding domain-like"/>
    <property type="match status" value="1"/>
</dbReference>
<evidence type="ECO:0000313" key="6">
    <source>
        <dbReference type="Proteomes" id="UP000515947"/>
    </source>
</evidence>
<organism evidence="5 6">
    <name type="scientific">Nocardioides mesophilus</name>
    <dbReference type="NCBI Taxonomy" id="433659"/>
    <lineage>
        <taxon>Bacteria</taxon>
        <taxon>Bacillati</taxon>
        <taxon>Actinomycetota</taxon>
        <taxon>Actinomycetes</taxon>
        <taxon>Propionibacteriales</taxon>
        <taxon>Nocardioidaceae</taxon>
        <taxon>Nocardioides</taxon>
    </lineage>
</organism>
<keyword evidence="3" id="KW-0804">Transcription</keyword>
<dbReference type="GO" id="GO:0003677">
    <property type="term" value="F:DNA binding"/>
    <property type="evidence" value="ECO:0007669"/>
    <property type="project" value="UniProtKB-KW"/>
</dbReference>
<dbReference type="GO" id="GO:0003700">
    <property type="term" value="F:DNA-binding transcription factor activity"/>
    <property type="evidence" value="ECO:0007669"/>
    <property type="project" value="InterPro"/>
</dbReference>
<sequence>MITAVKSSSNSRSRDAADHLEEQLRDVAPNERIGTKTELQKKLGVAAGTLNEALRLLQERGLIEVKPGPRGGVFTTTPDPVVRLGQTFLSVRGRPESVDHAVAVRNALEPLTVMEALHHRKAASVRALRSRIEKIAESIADDEQFLRQIWYLHEEIAEMGSNQILTSMYLGILKLVEDATLGVVPQSKSIAYKRERLRVHEMLVDAIDRKDVEAAERALEAHTLATS</sequence>
<keyword evidence="2" id="KW-0238">DNA-binding</keyword>
<proteinExistence type="predicted"/>
<dbReference type="InterPro" id="IPR036388">
    <property type="entry name" value="WH-like_DNA-bd_sf"/>
</dbReference>
<protein>
    <submittedName>
        <fullName evidence="5">FadR family transcriptional regulator</fullName>
    </submittedName>
</protein>
<dbReference type="SMART" id="SM00895">
    <property type="entry name" value="FCD"/>
    <property type="match status" value="1"/>
</dbReference>
<dbReference type="SMART" id="SM00345">
    <property type="entry name" value="HTH_GNTR"/>
    <property type="match status" value="1"/>
</dbReference>
<accession>A0A7G9RFM0</accession>
<evidence type="ECO:0000256" key="3">
    <source>
        <dbReference type="ARBA" id="ARBA00023163"/>
    </source>
</evidence>
<dbReference type="Gene3D" id="1.20.120.530">
    <property type="entry name" value="GntR ligand-binding domain-like"/>
    <property type="match status" value="1"/>
</dbReference>
<dbReference type="KEGG" id="nmes:H9L09_08735"/>
<dbReference type="Proteomes" id="UP000515947">
    <property type="component" value="Chromosome"/>
</dbReference>
<keyword evidence="1" id="KW-0805">Transcription regulation</keyword>
<dbReference type="Gene3D" id="1.10.10.10">
    <property type="entry name" value="Winged helix-like DNA-binding domain superfamily/Winged helix DNA-binding domain"/>
    <property type="match status" value="1"/>
</dbReference>
<evidence type="ECO:0000259" key="4">
    <source>
        <dbReference type="PROSITE" id="PS50949"/>
    </source>
</evidence>
<dbReference type="Pfam" id="PF00392">
    <property type="entry name" value="GntR"/>
    <property type="match status" value="1"/>
</dbReference>
<gene>
    <name evidence="5" type="ORF">H9L09_08735</name>
</gene>
<dbReference type="Pfam" id="PF07729">
    <property type="entry name" value="FCD"/>
    <property type="match status" value="1"/>
</dbReference>
<dbReference type="InterPro" id="IPR011711">
    <property type="entry name" value="GntR_C"/>
</dbReference>
<dbReference type="SUPFAM" id="SSF46785">
    <property type="entry name" value="Winged helix' DNA-binding domain"/>
    <property type="match status" value="1"/>
</dbReference>
<dbReference type="EMBL" id="CP060713">
    <property type="protein sequence ID" value="QNN54395.1"/>
    <property type="molecule type" value="Genomic_DNA"/>
</dbReference>
<dbReference type="RefSeq" id="WP_187580235.1">
    <property type="nucleotide sequence ID" value="NZ_CP060713.1"/>
</dbReference>
<dbReference type="InterPro" id="IPR036390">
    <property type="entry name" value="WH_DNA-bd_sf"/>
</dbReference>
<evidence type="ECO:0000256" key="1">
    <source>
        <dbReference type="ARBA" id="ARBA00023015"/>
    </source>
</evidence>
<dbReference type="InterPro" id="IPR000524">
    <property type="entry name" value="Tscrpt_reg_HTH_GntR"/>
</dbReference>
<keyword evidence="6" id="KW-1185">Reference proteome</keyword>
<dbReference type="PANTHER" id="PTHR43537:SF47">
    <property type="entry name" value="REGULATORY PROTEIN GNTR HTH"/>
    <property type="match status" value="1"/>
</dbReference>
<reference evidence="5 6" key="1">
    <citation type="submission" date="2020-08" db="EMBL/GenBank/DDBJ databases">
        <title>Genome sequence of Nocardioides mesophilus KACC 16243T.</title>
        <authorList>
            <person name="Hyun D.-W."/>
            <person name="Bae J.-W."/>
        </authorList>
    </citation>
    <scope>NUCLEOTIDE SEQUENCE [LARGE SCALE GENOMIC DNA]</scope>
    <source>
        <strain evidence="5 6">KACC 16243</strain>
    </source>
</reference>
<feature type="domain" description="HTH gntR-type" evidence="4">
    <location>
        <begin position="10"/>
        <end position="78"/>
    </location>
</feature>